<evidence type="ECO:0000313" key="3">
    <source>
        <dbReference type="Proteomes" id="UP000789396"/>
    </source>
</evidence>
<dbReference type="OrthoDB" id="2447193at2759"/>
<feature type="compositionally biased region" description="Polar residues" evidence="1">
    <location>
        <begin position="306"/>
        <end position="321"/>
    </location>
</feature>
<keyword evidence="3" id="KW-1185">Reference proteome</keyword>
<dbReference type="Proteomes" id="UP000789396">
    <property type="component" value="Unassembled WGS sequence"/>
</dbReference>
<feature type="non-terminal residue" evidence="2">
    <location>
        <position position="1"/>
    </location>
</feature>
<comment type="caution">
    <text evidence="2">The sequence shown here is derived from an EMBL/GenBank/DDBJ whole genome shotgun (WGS) entry which is preliminary data.</text>
</comment>
<feature type="region of interest" description="Disordered" evidence="1">
    <location>
        <begin position="306"/>
        <end position="355"/>
    </location>
</feature>
<dbReference type="EMBL" id="CAJVPZ010025699">
    <property type="protein sequence ID" value="CAG8723299.1"/>
    <property type="molecule type" value="Genomic_DNA"/>
</dbReference>
<feature type="region of interest" description="Disordered" evidence="1">
    <location>
        <begin position="1"/>
        <end position="25"/>
    </location>
</feature>
<feature type="region of interest" description="Disordered" evidence="1">
    <location>
        <begin position="52"/>
        <end position="109"/>
    </location>
</feature>
<feature type="compositionally biased region" description="Polar residues" evidence="1">
    <location>
        <begin position="94"/>
        <end position="103"/>
    </location>
</feature>
<feature type="compositionally biased region" description="Polar residues" evidence="1">
    <location>
        <begin position="78"/>
        <end position="87"/>
    </location>
</feature>
<accession>A0A9N9I7E7</accession>
<feature type="non-terminal residue" evidence="2">
    <location>
        <position position="444"/>
    </location>
</feature>
<evidence type="ECO:0000256" key="1">
    <source>
        <dbReference type="SAM" id="MobiDB-lite"/>
    </source>
</evidence>
<protein>
    <submittedName>
        <fullName evidence="2">17575_t:CDS:1</fullName>
    </submittedName>
</protein>
<sequence>EISSTSSDNTSNSYELNNDPNFDVSDNTFSETKSFKNREIEFLERIHKESVSNEIRERNRKKKLQAQNSISYDKDNSSCDIKTVSQGNDRDNSSCDIKTVSQGNDRDNIESSVDIASQISIQQKTIPNTPLPAEDLDDSDEIELAKNQNIELGLIQDLRSGSTIASPTEDSEQNSSMESFQITTQSLIYLFRNAIRSGHEEILSWTRYSDNFESKVAEIRHETGVTDKTARTQIYKEMLKHLSGVTPVALRIKTLRAKKIRKLFGENGVGMDKIKYVTCTANDISKLTNAQIQNIINQVNSKSVLSQNKQSHMISKTVSQGNDRDNSSEVNTLAKSLTSSPSSSKKLPDVKVSVPPMPRSKKNIPVIPYDARATYINTILKQYPYLSLRHSDEFNDCYEFNDSGVCPGCEQEHSKGHVFGIAGQCTNGSYYIKCRNSPHEKEIK</sequence>
<feature type="compositionally biased region" description="Low complexity" evidence="1">
    <location>
        <begin position="1"/>
        <end position="13"/>
    </location>
</feature>
<proteinExistence type="predicted"/>
<gene>
    <name evidence="2" type="ORF">RFULGI_LOCUS11608</name>
</gene>
<evidence type="ECO:0000313" key="2">
    <source>
        <dbReference type="EMBL" id="CAG8723299.1"/>
    </source>
</evidence>
<feature type="compositionally biased region" description="Low complexity" evidence="1">
    <location>
        <begin position="333"/>
        <end position="354"/>
    </location>
</feature>
<organism evidence="2 3">
    <name type="scientific">Racocetra fulgida</name>
    <dbReference type="NCBI Taxonomy" id="60492"/>
    <lineage>
        <taxon>Eukaryota</taxon>
        <taxon>Fungi</taxon>
        <taxon>Fungi incertae sedis</taxon>
        <taxon>Mucoromycota</taxon>
        <taxon>Glomeromycotina</taxon>
        <taxon>Glomeromycetes</taxon>
        <taxon>Diversisporales</taxon>
        <taxon>Gigasporaceae</taxon>
        <taxon>Racocetra</taxon>
    </lineage>
</organism>
<name>A0A9N9I7E7_9GLOM</name>
<feature type="compositionally biased region" description="Polar residues" evidence="1">
    <location>
        <begin position="14"/>
        <end position="25"/>
    </location>
</feature>
<dbReference type="AlphaFoldDB" id="A0A9N9I7E7"/>
<reference evidence="2" key="1">
    <citation type="submission" date="2021-06" db="EMBL/GenBank/DDBJ databases">
        <authorList>
            <person name="Kallberg Y."/>
            <person name="Tangrot J."/>
            <person name="Rosling A."/>
        </authorList>
    </citation>
    <scope>NUCLEOTIDE SEQUENCE</scope>
    <source>
        <strain evidence="2">IN212</strain>
    </source>
</reference>